<dbReference type="AlphaFoldDB" id="A0A0M3TKU8"/>
<organism evidence="1">
    <name type="scientific">Leptospira interrogans serovar Hardjo str. Norma</name>
    <dbReference type="NCBI Taxonomy" id="1279460"/>
    <lineage>
        <taxon>Bacteria</taxon>
        <taxon>Pseudomonadati</taxon>
        <taxon>Spirochaetota</taxon>
        <taxon>Spirochaetia</taxon>
        <taxon>Leptospirales</taxon>
        <taxon>Leptospiraceae</taxon>
        <taxon>Leptospira</taxon>
    </lineage>
</organism>
<sequence length="39" mass="4551">MSSTEEIRFIKTDFSIKNKMRNSPTRITKNECLKNCNAT</sequence>
<dbReference type="Proteomes" id="UP000056502">
    <property type="component" value="Chromosome I"/>
</dbReference>
<protein>
    <submittedName>
        <fullName evidence="1">Uncharacterized protein</fullName>
    </submittedName>
</protein>
<dbReference type="EMBL" id="CP012603">
    <property type="protein sequence ID" value="ALE37985.1"/>
    <property type="molecule type" value="Genomic_DNA"/>
</dbReference>
<dbReference type="PATRIC" id="fig|1279460.3.peg.775"/>
<evidence type="ECO:0000313" key="1">
    <source>
        <dbReference type="EMBL" id="ALE37985.1"/>
    </source>
</evidence>
<accession>A0A0M3TKU8</accession>
<reference evidence="1 2" key="1">
    <citation type="journal article" date="2015" name="Genome Announc.">
        <title>Whole-Genome Sequence of Leptospira interrogans Serovar Hardjo Subtype Hardjoprajitno Strain Norma, Isolated from Cattle in a Leptospirosis Outbreak in Brazil.</title>
        <authorList>
            <person name="Cosate M.R."/>
            <person name="Soares S.C."/>
            <person name="Mendes T.A."/>
            <person name="Raittz R.T."/>
            <person name="Moreira E.C."/>
            <person name="Leite R."/>
            <person name="Fernandes G.R."/>
            <person name="Haddad J.P."/>
            <person name="Ortega J.M."/>
        </authorList>
    </citation>
    <scope>NUCLEOTIDE SEQUENCE [LARGE SCALE GENOMIC DNA]</scope>
    <source>
        <strain evidence="1 2">Norma</strain>
    </source>
</reference>
<proteinExistence type="predicted"/>
<gene>
    <name evidence="1" type="ORF">G436_0768</name>
</gene>
<evidence type="ECO:0000313" key="2">
    <source>
        <dbReference type="Proteomes" id="UP000056502"/>
    </source>
</evidence>
<name>A0A0M3TKU8_LEPIR</name>